<reference evidence="2" key="1">
    <citation type="journal article" date="2015" name="Int. J. Syst. Evol. Microbiol.">
        <title>Rhizobium oryzicola sp. nov., potential plant-growth-promoting endophytic bacteria isolated from rice roots.</title>
        <authorList>
            <person name="Zhang X.X."/>
            <person name="Gao J.S."/>
            <person name="Cao Y.H."/>
            <person name="Sheirdil R.A."/>
            <person name="Wang X.C."/>
            <person name="Zhang L."/>
        </authorList>
    </citation>
    <scope>NUCLEOTIDE SEQUENCE</scope>
    <source>
        <strain evidence="2">05753</strain>
    </source>
</reference>
<sequence length="246" mass="26414">MKTLSGDRWSGKLRANSTGAMALATAITLSYALTGFSVEAGDCRREASSGVDWSSCKKRLLMLGGSDFKGANLAETDFSMTDLSRTDMTGAVLEKATTIRAYIAGASMVGANFNKVEGYRSDFTEAKADKATFVAAELQRVSFVGASLVGADFSKAELGRADFRKSIMGNTSFRLANLSRADLRDIRIQGSIDLSGAVMFRTRIDGMDLKQVKGLSQTQVDLACGDKNTVLPPGLNRPEDWECGEE</sequence>
<keyword evidence="1" id="KW-0677">Repeat</keyword>
<keyword evidence="3" id="KW-1185">Reference proteome</keyword>
<dbReference type="Gene3D" id="2.160.20.80">
    <property type="entry name" value="E3 ubiquitin-protein ligase SopA"/>
    <property type="match status" value="1"/>
</dbReference>
<proteinExistence type="predicted"/>
<gene>
    <name evidence="2" type="ORF">Q2T52_05745</name>
</gene>
<accession>A0ABT8ST48</accession>
<dbReference type="PANTHER" id="PTHR47485:SF1">
    <property type="entry name" value="THYLAKOID LUMENAL 17.4 KDA PROTEIN, CHLOROPLASTIC"/>
    <property type="match status" value="1"/>
</dbReference>
<dbReference type="EMBL" id="JAUKWQ010000001">
    <property type="protein sequence ID" value="MDO1581597.1"/>
    <property type="molecule type" value="Genomic_DNA"/>
</dbReference>
<dbReference type="SUPFAM" id="SSF141571">
    <property type="entry name" value="Pentapeptide repeat-like"/>
    <property type="match status" value="1"/>
</dbReference>
<evidence type="ECO:0000313" key="2">
    <source>
        <dbReference type="EMBL" id="MDO1581597.1"/>
    </source>
</evidence>
<reference evidence="2" key="2">
    <citation type="submission" date="2023-07" db="EMBL/GenBank/DDBJ databases">
        <authorList>
            <person name="Sun H."/>
        </authorList>
    </citation>
    <scope>NUCLEOTIDE SEQUENCE</scope>
    <source>
        <strain evidence="2">05753</strain>
    </source>
</reference>
<dbReference type="Proteomes" id="UP001169006">
    <property type="component" value="Unassembled WGS sequence"/>
</dbReference>
<organism evidence="2 3">
    <name type="scientific">Rhizobium oryzicola</name>
    <dbReference type="NCBI Taxonomy" id="1232668"/>
    <lineage>
        <taxon>Bacteria</taxon>
        <taxon>Pseudomonadati</taxon>
        <taxon>Pseudomonadota</taxon>
        <taxon>Alphaproteobacteria</taxon>
        <taxon>Hyphomicrobiales</taxon>
        <taxon>Rhizobiaceae</taxon>
        <taxon>Rhizobium/Agrobacterium group</taxon>
        <taxon>Rhizobium</taxon>
    </lineage>
</organism>
<dbReference type="InterPro" id="IPR001646">
    <property type="entry name" value="5peptide_repeat"/>
</dbReference>
<evidence type="ECO:0000313" key="3">
    <source>
        <dbReference type="Proteomes" id="UP001169006"/>
    </source>
</evidence>
<name>A0ABT8ST48_9HYPH</name>
<comment type="caution">
    <text evidence="2">The sequence shown here is derived from an EMBL/GenBank/DDBJ whole genome shotgun (WGS) entry which is preliminary data.</text>
</comment>
<dbReference type="Pfam" id="PF00805">
    <property type="entry name" value="Pentapeptide"/>
    <property type="match status" value="3"/>
</dbReference>
<evidence type="ECO:0000256" key="1">
    <source>
        <dbReference type="ARBA" id="ARBA00022737"/>
    </source>
</evidence>
<dbReference type="PANTHER" id="PTHR47485">
    <property type="entry name" value="THYLAKOID LUMENAL 17.4 KDA PROTEIN, CHLOROPLASTIC"/>
    <property type="match status" value="1"/>
</dbReference>
<protein>
    <submittedName>
        <fullName evidence="2">Pentapeptide repeat-containing protein</fullName>
    </submittedName>
</protein>
<dbReference type="RefSeq" id="WP_302075696.1">
    <property type="nucleotide sequence ID" value="NZ_JAUKWQ010000001.1"/>
</dbReference>